<evidence type="ECO:0000313" key="2">
    <source>
        <dbReference type="Proteomes" id="UP000030745"/>
    </source>
</evidence>
<dbReference type="KEGG" id="spar:SPRG_00086"/>
<sequence>MTPPDALALPHVVEAIATGLGNQDDLESFLRAVPRSLWTPALTAFLDCNTAAPHSVCANWPRIELRDMDLSPEVLALLAATLPLRPRIQLRCPILDAEQLASLVAAVGPALNSHAVSSLLLQRCPHLRRVVIYVVFILPTGSIELNDLLAVVAHRHVKKMIITLPRAPPRLGYLLAAWLSTAPATKLRLSHVAQMDHDAVIAFCDALQANTTLTKLAMYNAPALGGFHGRTLPVSLKSLDWHARPNTVVDDATLTDLATAVGPTQLERLICSVFGQLAACPAAAPMLAQLQWLTVSGPSADISSFFYCDLSLSTELLMETLATTCVHIATLHIYAPHATRDGASAVFAGTVQSRHLTSLRVSMDLFDVLDVLMELVAAGRHLRTLHLKITFPNEETALLLEANEAKRVLCRALALTQNVPFVVDALPEDTDAFVVDALGPRADRGSRCRLIFT</sequence>
<accession>A0A067D9E1</accession>
<gene>
    <name evidence="1" type="ORF">SPRG_00086</name>
</gene>
<evidence type="ECO:0008006" key="3">
    <source>
        <dbReference type="Google" id="ProtNLM"/>
    </source>
</evidence>
<reference evidence="1 2" key="1">
    <citation type="journal article" date="2013" name="PLoS Genet.">
        <title>Distinctive expansion of potential virulence genes in the genome of the oomycete fish pathogen Saprolegnia parasitica.</title>
        <authorList>
            <person name="Jiang R.H."/>
            <person name="de Bruijn I."/>
            <person name="Haas B.J."/>
            <person name="Belmonte R."/>
            <person name="Lobach L."/>
            <person name="Christie J."/>
            <person name="van den Ackerveken G."/>
            <person name="Bottin A."/>
            <person name="Bulone V."/>
            <person name="Diaz-Moreno S.M."/>
            <person name="Dumas B."/>
            <person name="Fan L."/>
            <person name="Gaulin E."/>
            <person name="Govers F."/>
            <person name="Grenville-Briggs L.J."/>
            <person name="Horner N.R."/>
            <person name="Levin J.Z."/>
            <person name="Mammella M."/>
            <person name="Meijer H.J."/>
            <person name="Morris P."/>
            <person name="Nusbaum C."/>
            <person name="Oome S."/>
            <person name="Phillips A.J."/>
            <person name="van Rooyen D."/>
            <person name="Rzeszutek E."/>
            <person name="Saraiva M."/>
            <person name="Secombes C.J."/>
            <person name="Seidl M.F."/>
            <person name="Snel B."/>
            <person name="Stassen J.H."/>
            <person name="Sykes S."/>
            <person name="Tripathy S."/>
            <person name="van den Berg H."/>
            <person name="Vega-Arreguin J.C."/>
            <person name="Wawra S."/>
            <person name="Young S.K."/>
            <person name="Zeng Q."/>
            <person name="Dieguez-Uribeondo J."/>
            <person name="Russ C."/>
            <person name="Tyler B.M."/>
            <person name="van West P."/>
        </authorList>
    </citation>
    <scope>NUCLEOTIDE SEQUENCE [LARGE SCALE GENOMIC DNA]</scope>
    <source>
        <strain evidence="1 2">CBS 223.65</strain>
    </source>
</reference>
<dbReference type="Proteomes" id="UP000030745">
    <property type="component" value="Unassembled WGS sequence"/>
</dbReference>
<dbReference type="SUPFAM" id="SSF52047">
    <property type="entry name" value="RNI-like"/>
    <property type="match status" value="1"/>
</dbReference>
<protein>
    <recommendedName>
        <fullName evidence="3">F-box domain-containing protein</fullName>
    </recommendedName>
</protein>
<dbReference type="EMBL" id="KK583189">
    <property type="protein sequence ID" value="KDO35241.1"/>
    <property type="molecule type" value="Genomic_DNA"/>
</dbReference>
<keyword evidence="2" id="KW-1185">Reference proteome</keyword>
<proteinExistence type="predicted"/>
<dbReference type="VEuPathDB" id="FungiDB:SPRG_00086"/>
<name>A0A067D9E1_SAPPC</name>
<dbReference type="Gene3D" id="3.80.10.10">
    <property type="entry name" value="Ribonuclease Inhibitor"/>
    <property type="match status" value="1"/>
</dbReference>
<evidence type="ECO:0000313" key="1">
    <source>
        <dbReference type="EMBL" id="KDO35241.1"/>
    </source>
</evidence>
<organism evidence="1 2">
    <name type="scientific">Saprolegnia parasitica (strain CBS 223.65)</name>
    <dbReference type="NCBI Taxonomy" id="695850"/>
    <lineage>
        <taxon>Eukaryota</taxon>
        <taxon>Sar</taxon>
        <taxon>Stramenopiles</taxon>
        <taxon>Oomycota</taxon>
        <taxon>Saprolegniomycetes</taxon>
        <taxon>Saprolegniales</taxon>
        <taxon>Saprolegniaceae</taxon>
        <taxon>Saprolegnia</taxon>
    </lineage>
</organism>
<dbReference type="GeneID" id="24122747"/>
<dbReference type="InterPro" id="IPR032675">
    <property type="entry name" value="LRR_dom_sf"/>
</dbReference>
<dbReference type="AlphaFoldDB" id="A0A067D9E1"/>
<dbReference type="RefSeq" id="XP_012193592.1">
    <property type="nucleotide sequence ID" value="XM_012338202.1"/>
</dbReference>